<dbReference type="Gramene" id="TraesROB_scaffold_048029_01G000400.1">
    <property type="protein sequence ID" value="TraesROB_scaffold_048029_01G000400.1"/>
    <property type="gene ID" value="TraesROB_scaffold_048029_01G000400"/>
</dbReference>
<evidence type="ECO:0000313" key="5">
    <source>
        <dbReference type="Proteomes" id="UP000019116"/>
    </source>
</evidence>
<keyword evidence="2" id="KW-0808">Transferase</keyword>
<sequence>MQISSSVLCSEFSHLPVAMPSSMYAAPQASASNGVGNGDGMPHVLVVPYPAQGHMLPLLDLAALLSARGLALTVAVTAGNVRLLAPFLAACPSVATVVLPFPSSPFLPAGCGENTKDLPADLFRPFMASLAALSAPLLSWCKSQSRGVTAIVSDLFTGWTLPLAEELGVPHVAFSCANVHYLATTHSLWRRMPTRRRLDDADGTVTFSEVPGSPSFPWRSLPWMFRVHVPGDEVSETIRRIFLWNIESSCFVANSFAALEAAYVERPLPDLMAKRVFAVGALSDAVRNCDERGGKPAVAPAKVAAWLDGFDDGAVVYVCFGSQQALSPSQAACVAGALALSSVAFVWAVRSGTVVPEGFEAAATAASRGMVIRGWAPQVEILRHRAVGWFLTHCGWNSVLEATAAGVAMLTWPMGADQFINASVLAEAGVAVPVAEGADTAPDAGKMASVMAAAVAKEGESVRKRAVELGRNAAAAVAEGGTSHNDLEGLVRVLSDVD</sequence>
<dbReference type="CDD" id="cd03784">
    <property type="entry name" value="GT1_Gtf-like"/>
    <property type="match status" value="1"/>
</dbReference>
<dbReference type="GO" id="GO:0035251">
    <property type="term" value="F:UDP-glucosyltransferase activity"/>
    <property type="evidence" value="ECO:0000318"/>
    <property type="project" value="GO_Central"/>
</dbReference>
<dbReference type="Pfam" id="PF26168">
    <property type="entry name" value="Glyco_transf_N"/>
    <property type="match status" value="1"/>
</dbReference>
<dbReference type="Gramene" id="TraesWEE_scaffold_065298_01G000400.1">
    <property type="protein sequence ID" value="TraesWEE_scaffold_065298_01G000400.1"/>
    <property type="gene ID" value="TraesWEE_scaffold_065298_01G000400"/>
</dbReference>
<dbReference type="FunFam" id="3.40.50.2000:FF:000064">
    <property type="entry name" value="Glycosyltransferase"/>
    <property type="match status" value="1"/>
</dbReference>
<dbReference type="Proteomes" id="UP000019116">
    <property type="component" value="Chromosome 2D"/>
</dbReference>
<dbReference type="Gramene" id="TraesARI2D03G01149270.1">
    <property type="protein sequence ID" value="TraesARI2D03G01149270.1.CDS1"/>
    <property type="gene ID" value="TraesARI2D03G01149270"/>
</dbReference>
<dbReference type="PANTHER" id="PTHR48047">
    <property type="entry name" value="GLYCOSYLTRANSFERASE"/>
    <property type="match status" value="1"/>
</dbReference>
<dbReference type="AlphaFoldDB" id="A0A3B6DCB0"/>
<keyword evidence="5" id="KW-1185">Reference proteome</keyword>
<dbReference type="Gramene" id="TraesNOR2D03G01149520.1">
    <property type="protein sequence ID" value="TraesNOR2D03G01149520.1.CDS1"/>
    <property type="gene ID" value="TraesNOR2D03G01149520"/>
</dbReference>
<feature type="domain" description="Glycosyltransferase N-terminal" evidence="3">
    <location>
        <begin position="44"/>
        <end position="183"/>
    </location>
</feature>
<dbReference type="Pfam" id="PF00201">
    <property type="entry name" value="UDPGT"/>
    <property type="match status" value="1"/>
</dbReference>
<reference evidence="4" key="2">
    <citation type="submission" date="2018-10" db="UniProtKB">
        <authorList>
            <consortium name="EnsemblPlants"/>
        </authorList>
    </citation>
    <scope>IDENTIFICATION</scope>
</reference>
<dbReference type="OrthoDB" id="5835829at2759"/>
<evidence type="ECO:0000259" key="3">
    <source>
        <dbReference type="Pfam" id="PF26168"/>
    </source>
</evidence>
<dbReference type="Gramene" id="TraesKAR2D01G0084290.1">
    <property type="protein sequence ID" value="cds.TraesKAR2D01G0084290.1"/>
    <property type="gene ID" value="TraesKAR2D01G0084290"/>
</dbReference>
<evidence type="ECO:0000256" key="1">
    <source>
        <dbReference type="ARBA" id="ARBA00009995"/>
    </source>
</evidence>
<dbReference type="PANTHER" id="PTHR48047:SF8">
    <property type="entry name" value="FLAVONOL 3-O-GLUCOSYLTRANSFERASE UGT89B1"/>
    <property type="match status" value="1"/>
</dbReference>
<dbReference type="OMA" id="VCFGSQQ"/>
<dbReference type="Gramene" id="TraesCAD_scaffold_049284_01G000100.1">
    <property type="protein sequence ID" value="TraesCAD_scaffold_049284_01G000100.1"/>
    <property type="gene ID" value="TraesCAD_scaffold_049284_01G000100"/>
</dbReference>
<dbReference type="Gramene" id="TraesCLE_scaffold_098352_01G000400.1">
    <property type="protein sequence ID" value="TraesCLE_scaffold_098352_01G000400.1"/>
    <property type="gene ID" value="TraesCLE_scaffold_098352_01G000400"/>
</dbReference>
<accession>A0A3B6DCB0</accession>
<organism evidence="4">
    <name type="scientific">Triticum aestivum</name>
    <name type="common">Wheat</name>
    <dbReference type="NCBI Taxonomy" id="4565"/>
    <lineage>
        <taxon>Eukaryota</taxon>
        <taxon>Viridiplantae</taxon>
        <taxon>Streptophyta</taxon>
        <taxon>Embryophyta</taxon>
        <taxon>Tracheophyta</taxon>
        <taxon>Spermatophyta</taxon>
        <taxon>Magnoliopsida</taxon>
        <taxon>Liliopsida</taxon>
        <taxon>Poales</taxon>
        <taxon>Poaceae</taxon>
        <taxon>BOP clade</taxon>
        <taxon>Pooideae</taxon>
        <taxon>Triticodae</taxon>
        <taxon>Triticeae</taxon>
        <taxon>Triticinae</taxon>
        <taxon>Triticum</taxon>
    </lineage>
</organism>
<dbReference type="Gramene" id="TraesCS2D03G0345000.1">
    <property type="protein sequence ID" value="TraesCS2D03G0345000.1.CDS1"/>
    <property type="gene ID" value="TraesCS2D03G0345000"/>
</dbReference>
<dbReference type="SMR" id="A0A3B6DCB0"/>
<dbReference type="InterPro" id="IPR058980">
    <property type="entry name" value="Glyco_transf_N"/>
</dbReference>
<gene>
    <name evidence="4" type="primary">LOC123048966</name>
</gene>
<dbReference type="STRING" id="4565.A0A3B6DCB0"/>
<dbReference type="InterPro" id="IPR002213">
    <property type="entry name" value="UDP_glucos_trans"/>
</dbReference>
<comment type="similarity">
    <text evidence="1">Belongs to the UDP-glycosyltransferase family.</text>
</comment>
<evidence type="ECO:0000256" key="2">
    <source>
        <dbReference type="ARBA" id="ARBA00022679"/>
    </source>
</evidence>
<dbReference type="Gramene" id="TraesCS2D02G164200.1">
    <property type="protein sequence ID" value="TraesCS2D02G164200.1.cds1"/>
    <property type="gene ID" value="TraesCS2D02G164200"/>
</dbReference>
<proteinExistence type="inferred from homology"/>
<protein>
    <recommendedName>
        <fullName evidence="3">Glycosyltransferase N-terminal domain-containing protein</fullName>
    </recommendedName>
</protein>
<dbReference type="Gene3D" id="3.40.50.2000">
    <property type="entry name" value="Glycogen Phosphorylase B"/>
    <property type="match status" value="2"/>
</dbReference>
<dbReference type="Gramene" id="TraesPARA_EIv1.0_0662230.1">
    <property type="protein sequence ID" value="TraesPARA_EIv1.0_0662230.1.CDS1"/>
    <property type="gene ID" value="TraesPARA_EIv1.0_0662230"/>
</dbReference>
<reference evidence="4" key="1">
    <citation type="submission" date="2018-08" db="EMBL/GenBank/DDBJ databases">
        <authorList>
            <person name="Rossello M."/>
        </authorList>
    </citation>
    <scope>NUCLEOTIDE SEQUENCE [LARGE SCALE GENOMIC DNA]</scope>
    <source>
        <strain evidence="4">cv. Chinese Spring</strain>
    </source>
</reference>
<dbReference type="EnsemblPlants" id="TraesCS2D02G164200.1">
    <property type="protein sequence ID" value="TraesCS2D02G164200.1.cds1"/>
    <property type="gene ID" value="TraesCS2D02G164200"/>
</dbReference>
<evidence type="ECO:0000313" key="4">
    <source>
        <dbReference type="EnsemblPlants" id="TraesCS2D02G164200.1.cds1"/>
    </source>
</evidence>
<dbReference type="FunFam" id="3.40.50.2000:FF:000143">
    <property type="entry name" value="UDP-glycosyltransferase 89B1"/>
    <property type="match status" value="1"/>
</dbReference>
<dbReference type="SUPFAM" id="SSF53756">
    <property type="entry name" value="UDP-Glycosyltransferase/glycogen phosphorylase"/>
    <property type="match status" value="1"/>
</dbReference>
<name>A0A3B6DCB0_WHEAT</name>